<protein>
    <submittedName>
        <fullName evidence="1">Uncharacterized protein</fullName>
    </submittedName>
</protein>
<dbReference type="GeneID" id="64664987"/>
<evidence type="ECO:0000313" key="2">
    <source>
        <dbReference type="Proteomes" id="UP001195769"/>
    </source>
</evidence>
<dbReference type="RefSeq" id="XP_041217427.1">
    <property type="nucleotide sequence ID" value="XM_041370689.1"/>
</dbReference>
<sequence length="144" mass="15842">MLFIKELATAGPNADLLGCRVVEIYLRVQLGIKASDGARHDEAADHFTAAVNASALSSKIIHLIYEDLVMLFGWDLRSLLLTTHQKRCQAFLSAGKLDEALKAHQYMMDAIDETAKASCHDWSNEFKEQCNTLAAPYATTSTAP</sequence>
<comment type="caution">
    <text evidence="1">The sequence shown here is derived from an EMBL/GenBank/DDBJ whole genome shotgun (WGS) entry which is preliminary data.</text>
</comment>
<dbReference type="AlphaFoldDB" id="A0AAD4HD82"/>
<dbReference type="EMBL" id="JABBWK010000160">
    <property type="protein sequence ID" value="KAG1889108.1"/>
    <property type="molecule type" value="Genomic_DNA"/>
</dbReference>
<proteinExistence type="predicted"/>
<dbReference type="Proteomes" id="UP001195769">
    <property type="component" value="Unassembled WGS sequence"/>
</dbReference>
<gene>
    <name evidence="1" type="ORF">F5891DRAFT_151619</name>
</gene>
<accession>A0AAD4HD82</accession>
<evidence type="ECO:0000313" key="1">
    <source>
        <dbReference type="EMBL" id="KAG1889108.1"/>
    </source>
</evidence>
<name>A0AAD4HD82_9AGAM</name>
<reference evidence="1" key="1">
    <citation type="journal article" date="2020" name="New Phytol.">
        <title>Comparative genomics reveals dynamic genome evolution in host specialist ectomycorrhizal fungi.</title>
        <authorList>
            <person name="Lofgren L.A."/>
            <person name="Nguyen N.H."/>
            <person name="Vilgalys R."/>
            <person name="Ruytinx J."/>
            <person name="Liao H.L."/>
            <person name="Branco S."/>
            <person name="Kuo A."/>
            <person name="LaButti K."/>
            <person name="Lipzen A."/>
            <person name="Andreopoulos W."/>
            <person name="Pangilinan J."/>
            <person name="Riley R."/>
            <person name="Hundley H."/>
            <person name="Na H."/>
            <person name="Barry K."/>
            <person name="Grigoriev I.V."/>
            <person name="Stajich J.E."/>
            <person name="Kennedy P.G."/>
        </authorList>
    </citation>
    <scope>NUCLEOTIDE SEQUENCE</scope>
    <source>
        <strain evidence="1">FC203</strain>
    </source>
</reference>
<keyword evidence="2" id="KW-1185">Reference proteome</keyword>
<organism evidence="1 2">
    <name type="scientific">Suillus fuscotomentosus</name>
    <dbReference type="NCBI Taxonomy" id="1912939"/>
    <lineage>
        <taxon>Eukaryota</taxon>
        <taxon>Fungi</taxon>
        <taxon>Dikarya</taxon>
        <taxon>Basidiomycota</taxon>
        <taxon>Agaricomycotina</taxon>
        <taxon>Agaricomycetes</taxon>
        <taxon>Agaricomycetidae</taxon>
        <taxon>Boletales</taxon>
        <taxon>Suillineae</taxon>
        <taxon>Suillaceae</taxon>
        <taxon>Suillus</taxon>
    </lineage>
</organism>